<dbReference type="PRINTS" id="PR01607">
    <property type="entry name" value="APYRASEFAMLY"/>
</dbReference>
<dbReference type="Gene3D" id="3.90.780.10">
    <property type="entry name" value="5'-Nucleotidase, C-terminal domain"/>
    <property type="match status" value="1"/>
</dbReference>
<dbReference type="GO" id="GO:0030288">
    <property type="term" value="C:outer membrane-bounded periplasmic space"/>
    <property type="evidence" value="ECO:0007669"/>
    <property type="project" value="TreeGrafter"/>
</dbReference>
<evidence type="ECO:0000256" key="3">
    <source>
        <dbReference type="ARBA" id="ARBA00022525"/>
    </source>
</evidence>
<dbReference type="GO" id="GO:0000166">
    <property type="term" value="F:nucleotide binding"/>
    <property type="evidence" value="ECO:0007669"/>
    <property type="project" value="InterPro"/>
</dbReference>
<name>A0A0J8GA95_9LIST</name>
<evidence type="ECO:0000256" key="7">
    <source>
        <dbReference type="SAM" id="Phobius"/>
    </source>
</evidence>
<dbReference type="InterPro" id="IPR036907">
    <property type="entry name" value="5'-Nucleotdase_C_sf"/>
</dbReference>
<keyword evidence="7" id="KW-1133">Transmembrane helix</keyword>
<dbReference type="InterPro" id="IPR006179">
    <property type="entry name" value="5_nucleotidase/apyrase"/>
</dbReference>
<keyword evidence="11" id="KW-1185">Reference proteome</keyword>
<dbReference type="PANTHER" id="PTHR11575">
    <property type="entry name" value="5'-NUCLEOTIDASE-RELATED"/>
    <property type="match status" value="1"/>
</dbReference>
<dbReference type="PATRIC" id="fig|1430899.3.peg.2788"/>
<accession>A0A0J8GA95</accession>
<evidence type="ECO:0000256" key="4">
    <source>
        <dbReference type="ARBA" id="ARBA00022729"/>
    </source>
</evidence>
<dbReference type="GO" id="GO:0046872">
    <property type="term" value="F:metal ion binding"/>
    <property type="evidence" value="ECO:0007669"/>
    <property type="project" value="InterPro"/>
</dbReference>
<evidence type="ECO:0000313" key="11">
    <source>
        <dbReference type="Proteomes" id="UP000052258"/>
    </source>
</evidence>
<dbReference type="InterPro" id="IPR006146">
    <property type="entry name" value="5'-Nucleotdase_CS"/>
</dbReference>
<dbReference type="PROSITE" id="PS00786">
    <property type="entry name" value="5_NUCLEOTIDASE_2"/>
    <property type="match status" value="1"/>
</dbReference>
<dbReference type="FunFam" id="3.90.780.10:FF:000004">
    <property type="entry name" value="UDP-sugar hydrolase, putative"/>
    <property type="match status" value="1"/>
</dbReference>
<reference evidence="10 11" key="1">
    <citation type="journal article" date="2015" name="Genome Biol. Evol.">
        <title>Comparative Genomics of Listeria Sensu Lato: Genus-Wide Differences in Evolutionary Dynamics and the Progressive Gain of Complex, Potentially Pathogenicity-Related Traits through Lateral Gene Transfer.</title>
        <authorList>
            <person name="Chiara M."/>
            <person name="Caruso M."/>
            <person name="D'Erchia A.M."/>
            <person name="Manzari C."/>
            <person name="Fraccalvieri R."/>
            <person name="Goffredo E."/>
            <person name="Latorre L."/>
            <person name="Miccolupo A."/>
            <person name="Padalino I."/>
            <person name="Santagada G."/>
            <person name="Chiocco D."/>
            <person name="Pesole G."/>
            <person name="Horner D.S."/>
            <person name="Parisi A."/>
        </authorList>
    </citation>
    <scope>NUCLEOTIDE SEQUENCE [LARGE SCALE GENOMIC DNA]</scope>
    <source>
        <strain evidence="10 11">1991</strain>
    </source>
</reference>
<dbReference type="Pfam" id="PF02872">
    <property type="entry name" value="5_nucleotid_C"/>
    <property type="match status" value="1"/>
</dbReference>
<gene>
    <name evidence="10" type="ORF">X560_2736</name>
</gene>
<dbReference type="EMBL" id="AZHO01000041">
    <property type="protein sequence ID" value="KMT57723.1"/>
    <property type="molecule type" value="Genomic_DNA"/>
</dbReference>
<dbReference type="InterPro" id="IPR008334">
    <property type="entry name" value="5'-Nucleotdase_C"/>
</dbReference>
<dbReference type="Gene3D" id="3.60.21.10">
    <property type="match status" value="1"/>
</dbReference>
<evidence type="ECO:0000313" key="10">
    <source>
        <dbReference type="EMBL" id="KMT57723.1"/>
    </source>
</evidence>
<dbReference type="GO" id="GO:0009166">
    <property type="term" value="P:nucleotide catabolic process"/>
    <property type="evidence" value="ECO:0007669"/>
    <property type="project" value="InterPro"/>
</dbReference>
<keyword evidence="7" id="KW-0812">Transmembrane</keyword>
<feature type="domain" description="5'-Nucleotidase C-terminal" evidence="9">
    <location>
        <begin position="391"/>
        <end position="556"/>
    </location>
</feature>
<dbReference type="AlphaFoldDB" id="A0A0J8GA95"/>
<dbReference type="Proteomes" id="UP000052258">
    <property type="component" value="Unassembled WGS sequence"/>
</dbReference>
<feature type="compositionally biased region" description="Polar residues" evidence="6">
    <location>
        <begin position="737"/>
        <end position="746"/>
    </location>
</feature>
<evidence type="ECO:0000259" key="8">
    <source>
        <dbReference type="Pfam" id="PF00149"/>
    </source>
</evidence>
<keyword evidence="2" id="KW-0134">Cell wall</keyword>
<proteinExistence type="predicted"/>
<feature type="domain" description="Calcineurin-like phosphoesterase" evidence="8">
    <location>
        <begin position="60"/>
        <end position="317"/>
    </location>
</feature>
<organism evidence="10 11">
    <name type="scientific">Listeria fleischmannii 1991</name>
    <dbReference type="NCBI Taxonomy" id="1430899"/>
    <lineage>
        <taxon>Bacteria</taxon>
        <taxon>Bacillati</taxon>
        <taxon>Bacillota</taxon>
        <taxon>Bacilli</taxon>
        <taxon>Bacillales</taxon>
        <taxon>Listeriaceae</taxon>
        <taxon>Listeria</taxon>
    </lineage>
</organism>
<keyword evidence="7" id="KW-0472">Membrane</keyword>
<evidence type="ECO:0000259" key="9">
    <source>
        <dbReference type="Pfam" id="PF02872"/>
    </source>
</evidence>
<dbReference type="Pfam" id="PF00149">
    <property type="entry name" value="Metallophos"/>
    <property type="match status" value="1"/>
</dbReference>
<dbReference type="GO" id="GO:0008768">
    <property type="term" value="F:UDP-sugar diphosphatase activity"/>
    <property type="evidence" value="ECO:0007669"/>
    <property type="project" value="TreeGrafter"/>
</dbReference>
<evidence type="ECO:0000256" key="5">
    <source>
        <dbReference type="ARBA" id="ARBA00023088"/>
    </source>
</evidence>
<comment type="subcellular location">
    <subcellularLocation>
        <location evidence="1">Secreted</location>
        <location evidence="1">Cell wall</location>
        <topology evidence="1">Peptidoglycan-anchor</topology>
    </subcellularLocation>
</comment>
<feature type="region of interest" description="Disordered" evidence="6">
    <location>
        <begin position="700"/>
        <end position="757"/>
    </location>
</feature>
<evidence type="ECO:0000256" key="6">
    <source>
        <dbReference type="SAM" id="MobiDB-lite"/>
    </source>
</evidence>
<evidence type="ECO:0000256" key="1">
    <source>
        <dbReference type="ARBA" id="ARBA00004168"/>
    </source>
</evidence>
<sequence>MIALALTNRLVRKRESMIVKKIRKKVSHVLLAAGLVLSFSLPVTLTHAEAKDPNIPVQLLGINDFHGALNTTSKDVNGAAIGGADYLSANLDQAEAEFITANQSATSANSLRVQAGDMVGASPAVSGLLQDEPTMKVLNEMNFKIGTLGNHEFDEGLPEYKRILDGVSTDKFGPIVENYPRVKSDMQIVAANVVDKGTSTVAEGFKPYVIQEIGGVKVGFIGIVTTEIPNLVLANYIKNYDFLNEADTVVKYSKILRDQGVNAIVVLSHVPAITSGNPTNQTDQTVSGDAQAMMEAVNQKDKDNSVDIVLAGHNHQYTNGVVGKTRIVQSYNNGKAFSNITGELDPETGDFVSTPSAKIEYNYRTGTPDAKIAAITQDASDRIASTITEPIGKTANGTISRETNLEGAPVDTKESALGNLITDAQRYMAKKAGVDADFAMTNNGGIRADLITSTNNEITWGAAQAVQPFGNILQVVKMNGQTILEALNQQYGNDEKYFLQISGLKYTYTDTNDLDQAYRVVSATTNDGTPLDPNKEYTVIINDFLYGGGDGFQAFTKGQLVSAIDPDTETFINYIKEQTAAGKVITAEKEGRKTYKTAAQLEEEAISAIKTSTKFNPLAEKDKTFSGVTVPNASISVQKGTEEQTKGLRVAANLTTTADENGAFQIDVSSLNLKAHDTLSVTVTDTNGYSSPFSVAVLATETDPGNGNETPTPEPPTTGGDGNQTVTPSPEKLTKTPVKTGTNTAAAKNKETPSGKLPETGDLVSLASLIGIVLTGTSIYILRRKS</sequence>
<dbReference type="SUPFAM" id="SSF55816">
    <property type="entry name" value="5'-nucleotidase (syn. UDP-sugar hydrolase), C-terminal domain"/>
    <property type="match status" value="1"/>
</dbReference>
<dbReference type="InterPro" id="IPR004843">
    <property type="entry name" value="Calcineurin-like_PHP"/>
</dbReference>
<feature type="transmembrane region" description="Helical" evidence="7">
    <location>
        <begin position="763"/>
        <end position="782"/>
    </location>
</feature>
<dbReference type="NCBIfam" id="TIGR01167">
    <property type="entry name" value="LPXTG_anchor"/>
    <property type="match status" value="1"/>
</dbReference>
<evidence type="ECO:0000256" key="2">
    <source>
        <dbReference type="ARBA" id="ARBA00022512"/>
    </source>
</evidence>
<dbReference type="GO" id="GO:0008253">
    <property type="term" value="F:5'-nucleotidase activity"/>
    <property type="evidence" value="ECO:0007669"/>
    <property type="project" value="TreeGrafter"/>
</dbReference>
<keyword evidence="4" id="KW-0732">Signal</keyword>
<keyword evidence="5" id="KW-0572">Peptidoglycan-anchor</keyword>
<dbReference type="InterPro" id="IPR029052">
    <property type="entry name" value="Metallo-depent_PP-like"/>
</dbReference>
<dbReference type="FunFam" id="3.60.21.10:FF:000052">
    <property type="entry name" value="Endonuclease YhcR"/>
    <property type="match status" value="1"/>
</dbReference>
<comment type="caution">
    <text evidence="10">The sequence shown here is derived from an EMBL/GenBank/DDBJ whole genome shotgun (WGS) entry which is preliminary data.</text>
</comment>
<protein>
    <submittedName>
        <fullName evidence="10">5'-nucleotidase</fullName>
    </submittedName>
</protein>
<dbReference type="SUPFAM" id="SSF56300">
    <property type="entry name" value="Metallo-dependent phosphatases"/>
    <property type="match status" value="1"/>
</dbReference>
<keyword evidence="3" id="KW-0964">Secreted</keyword>
<dbReference type="PANTHER" id="PTHR11575:SF24">
    <property type="entry name" value="5'-NUCLEOTIDASE"/>
    <property type="match status" value="1"/>
</dbReference>